<dbReference type="STRING" id="3694.B9I5G5"/>
<protein>
    <recommendedName>
        <fullName evidence="3">N-acetyltransferase domain-containing protein</fullName>
    </recommendedName>
</protein>
<dbReference type="GO" id="GO:0031415">
    <property type="term" value="C:NatA complex"/>
    <property type="evidence" value="ECO:0000318"/>
    <property type="project" value="GO_Central"/>
</dbReference>
<sequence length="93" mass="10905">MRGGAQILAEAFHTPKALFDDIFIEFFKHATCSPIHGFEYLALRAYEDDVDARKLYTNEGYRVVSSDPQWLTWIGRKRRVLMIKQSDLLNQHF</sequence>
<evidence type="ECO:0000313" key="2">
    <source>
        <dbReference type="Proteomes" id="UP000006729"/>
    </source>
</evidence>
<gene>
    <name evidence="1" type="ORF">POPTR_013G042200</name>
</gene>
<name>B9I5G5_POPTR</name>
<dbReference type="GO" id="GO:0007064">
    <property type="term" value="P:mitotic sister chromatid cohesion"/>
    <property type="evidence" value="ECO:0000318"/>
    <property type="project" value="GO_Central"/>
</dbReference>
<reference evidence="1 2" key="1">
    <citation type="journal article" date="2006" name="Science">
        <title>The genome of black cottonwood, Populus trichocarpa (Torr. &amp; Gray).</title>
        <authorList>
            <person name="Tuskan G.A."/>
            <person name="Difazio S."/>
            <person name="Jansson S."/>
            <person name="Bohlmann J."/>
            <person name="Grigoriev I."/>
            <person name="Hellsten U."/>
            <person name="Putnam N."/>
            <person name="Ralph S."/>
            <person name="Rombauts S."/>
            <person name="Salamov A."/>
            <person name="Schein J."/>
            <person name="Sterck L."/>
            <person name="Aerts A."/>
            <person name="Bhalerao R.R."/>
            <person name="Bhalerao R.P."/>
            <person name="Blaudez D."/>
            <person name="Boerjan W."/>
            <person name="Brun A."/>
            <person name="Brunner A."/>
            <person name="Busov V."/>
            <person name="Campbell M."/>
            <person name="Carlson J."/>
            <person name="Chalot M."/>
            <person name="Chapman J."/>
            <person name="Chen G.L."/>
            <person name="Cooper D."/>
            <person name="Coutinho P.M."/>
            <person name="Couturier J."/>
            <person name="Covert S."/>
            <person name="Cronk Q."/>
            <person name="Cunningham R."/>
            <person name="Davis J."/>
            <person name="Degroeve S."/>
            <person name="Dejardin A."/>
            <person name="Depamphilis C."/>
            <person name="Detter J."/>
            <person name="Dirks B."/>
            <person name="Dubchak I."/>
            <person name="Duplessis S."/>
            <person name="Ehlting J."/>
            <person name="Ellis B."/>
            <person name="Gendler K."/>
            <person name="Goodstein D."/>
            <person name="Gribskov M."/>
            <person name="Grimwood J."/>
            <person name="Groover A."/>
            <person name="Gunter L."/>
            <person name="Hamberger B."/>
            <person name="Heinze B."/>
            <person name="Helariutta Y."/>
            <person name="Henrissat B."/>
            <person name="Holligan D."/>
            <person name="Holt R."/>
            <person name="Huang W."/>
            <person name="Islam-Faridi N."/>
            <person name="Jones S."/>
            <person name="Jones-Rhoades M."/>
            <person name="Jorgensen R."/>
            <person name="Joshi C."/>
            <person name="Kangasjarvi J."/>
            <person name="Karlsson J."/>
            <person name="Kelleher C."/>
            <person name="Kirkpatrick R."/>
            <person name="Kirst M."/>
            <person name="Kohler A."/>
            <person name="Kalluri U."/>
            <person name="Larimer F."/>
            <person name="Leebens-Mack J."/>
            <person name="Leple J.C."/>
            <person name="Locascio P."/>
            <person name="Lou Y."/>
            <person name="Lucas S."/>
            <person name="Martin F."/>
            <person name="Montanini B."/>
            <person name="Napoli C."/>
            <person name="Nelson D.R."/>
            <person name="Nelson C."/>
            <person name="Nieminen K."/>
            <person name="Nilsson O."/>
            <person name="Pereda V."/>
            <person name="Peter G."/>
            <person name="Philippe R."/>
            <person name="Pilate G."/>
            <person name="Poliakov A."/>
            <person name="Razumovskaya J."/>
            <person name="Richardson P."/>
            <person name="Rinaldi C."/>
            <person name="Ritland K."/>
            <person name="Rouze P."/>
            <person name="Ryaboy D."/>
            <person name="Schmutz J."/>
            <person name="Schrader J."/>
            <person name="Segerman B."/>
            <person name="Shin H."/>
            <person name="Siddiqui A."/>
            <person name="Sterky F."/>
            <person name="Terry A."/>
            <person name="Tsai C.J."/>
            <person name="Uberbacher E."/>
            <person name="Unneberg P."/>
            <person name="Vahala J."/>
            <person name="Wall K."/>
            <person name="Wessler S."/>
            <person name="Yang G."/>
            <person name="Yin T."/>
            <person name="Douglas C."/>
            <person name="Marra M."/>
            <person name="Sandberg G."/>
            <person name="Van de Peer Y."/>
            <person name="Rokhsar D."/>
        </authorList>
    </citation>
    <scope>NUCLEOTIDE SEQUENCE [LARGE SCALE GENOMIC DNA]</scope>
    <source>
        <strain evidence="2">cv. Nisqually</strain>
    </source>
</reference>
<accession>B9I5G5</accession>
<dbReference type="GO" id="GO:0008080">
    <property type="term" value="F:N-acetyltransferase activity"/>
    <property type="evidence" value="ECO:0000318"/>
    <property type="project" value="GO_Central"/>
</dbReference>
<proteinExistence type="predicted"/>
<dbReference type="Proteomes" id="UP000006729">
    <property type="component" value="Chromosome 13"/>
</dbReference>
<dbReference type="AlphaFoldDB" id="B9I5G5"/>
<keyword evidence="2" id="KW-1185">Reference proteome</keyword>
<dbReference type="EMBL" id="CM009302">
    <property type="protein sequence ID" value="PNT06637.1"/>
    <property type="molecule type" value="Genomic_DNA"/>
</dbReference>
<evidence type="ECO:0000313" key="1">
    <source>
        <dbReference type="EMBL" id="PNT06637.1"/>
    </source>
</evidence>
<dbReference type="InParanoid" id="B9I5G5"/>
<evidence type="ECO:0008006" key="3">
    <source>
        <dbReference type="Google" id="ProtNLM"/>
    </source>
</evidence>
<dbReference type="HOGENOM" id="CLU_2403681_0_0_1"/>
<organism evidence="1 2">
    <name type="scientific">Populus trichocarpa</name>
    <name type="common">Western balsam poplar</name>
    <name type="synonym">Populus balsamifera subsp. trichocarpa</name>
    <dbReference type="NCBI Taxonomy" id="3694"/>
    <lineage>
        <taxon>Eukaryota</taxon>
        <taxon>Viridiplantae</taxon>
        <taxon>Streptophyta</taxon>
        <taxon>Embryophyta</taxon>
        <taxon>Tracheophyta</taxon>
        <taxon>Spermatophyta</taxon>
        <taxon>Magnoliopsida</taxon>
        <taxon>eudicotyledons</taxon>
        <taxon>Gunneridae</taxon>
        <taxon>Pentapetalae</taxon>
        <taxon>rosids</taxon>
        <taxon>fabids</taxon>
        <taxon>Malpighiales</taxon>
        <taxon>Salicaceae</taxon>
        <taxon>Saliceae</taxon>
        <taxon>Populus</taxon>
    </lineage>
</organism>